<evidence type="ECO:0000313" key="2">
    <source>
        <dbReference type="Proteomes" id="UP001141327"/>
    </source>
</evidence>
<gene>
    <name evidence="1" type="ORF">PAPYR_11556</name>
</gene>
<protein>
    <submittedName>
        <fullName evidence="1">Uncharacterized protein</fullName>
    </submittedName>
</protein>
<keyword evidence="2" id="KW-1185">Reference proteome</keyword>
<dbReference type="Proteomes" id="UP001141327">
    <property type="component" value="Unassembled WGS sequence"/>
</dbReference>
<proteinExistence type="predicted"/>
<organism evidence="1 2">
    <name type="scientific">Paratrimastix pyriformis</name>
    <dbReference type="NCBI Taxonomy" id="342808"/>
    <lineage>
        <taxon>Eukaryota</taxon>
        <taxon>Metamonada</taxon>
        <taxon>Preaxostyla</taxon>
        <taxon>Paratrimastigidae</taxon>
        <taxon>Paratrimastix</taxon>
    </lineage>
</organism>
<dbReference type="EMBL" id="JAPMOS010000207">
    <property type="protein sequence ID" value="KAJ4453868.1"/>
    <property type="molecule type" value="Genomic_DNA"/>
</dbReference>
<reference evidence="1" key="1">
    <citation type="journal article" date="2022" name="bioRxiv">
        <title>Genomics of Preaxostyla Flagellates Illuminates Evolutionary Transitions and the Path Towards Mitochondrial Loss.</title>
        <authorList>
            <person name="Novak L.V.F."/>
            <person name="Treitli S.C."/>
            <person name="Pyrih J."/>
            <person name="Halakuc P."/>
            <person name="Pipaliya S.V."/>
            <person name="Vacek V."/>
            <person name="Brzon O."/>
            <person name="Soukal P."/>
            <person name="Eme L."/>
            <person name="Dacks J.B."/>
            <person name="Karnkowska A."/>
            <person name="Elias M."/>
            <person name="Hampl V."/>
        </authorList>
    </citation>
    <scope>NUCLEOTIDE SEQUENCE</scope>
    <source>
        <strain evidence="1">RCP-MX</strain>
    </source>
</reference>
<evidence type="ECO:0000313" key="1">
    <source>
        <dbReference type="EMBL" id="KAJ4453868.1"/>
    </source>
</evidence>
<sequence>MVDDAAQSLTFLKTINYEESARRYEWGNYYSMEFPFNKFSDSLKLSYVKDDASLVRKYDLGITFIRHVAAALHNNRIRIPYLLTDNDIVNSKQDRNDLHTLDIRENLELNKFFEEN</sequence>
<name>A0ABQ8U3I4_9EUKA</name>
<accession>A0ABQ8U3I4</accession>
<comment type="caution">
    <text evidence="1">The sequence shown here is derived from an EMBL/GenBank/DDBJ whole genome shotgun (WGS) entry which is preliminary data.</text>
</comment>